<organism evidence="1 2">
    <name type="scientific">Gracilibacillus oryzae</name>
    <dbReference type="NCBI Taxonomy" id="1672701"/>
    <lineage>
        <taxon>Bacteria</taxon>
        <taxon>Bacillati</taxon>
        <taxon>Bacillota</taxon>
        <taxon>Bacilli</taxon>
        <taxon>Bacillales</taxon>
        <taxon>Bacillaceae</taxon>
        <taxon>Gracilibacillus</taxon>
    </lineage>
</organism>
<dbReference type="EMBL" id="WEID01000033">
    <property type="protein sequence ID" value="KAB8137874.1"/>
    <property type="molecule type" value="Genomic_DNA"/>
</dbReference>
<comment type="caution">
    <text evidence="1">The sequence shown here is derived from an EMBL/GenBank/DDBJ whole genome shotgun (WGS) entry which is preliminary data.</text>
</comment>
<keyword evidence="2" id="KW-1185">Reference proteome</keyword>
<dbReference type="SUPFAM" id="SSF53335">
    <property type="entry name" value="S-adenosyl-L-methionine-dependent methyltransferases"/>
    <property type="match status" value="1"/>
</dbReference>
<protein>
    <recommendedName>
        <fullName evidence="3">SAM-dependent methyltransferase</fullName>
    </recommendedName>
</protein>
<dbReference type="AlphaFoldDB" id="A0A7C8KSU6"/>
<gene>
    <name evidence="1" type="ORF">F9U64_07450</name>
</gene>
<dbReference type="PANTHER" id="PTHR36112:SF1">
    <property type="entry name" value="RIBOSOMAL RNA SMALL SUBUNIT METHYLTRANSFERASE J"/>
    <property type="match status" value="1"/>
</dbReference>
<dbReference type="Pfam" id="PF04445">
    <property type="entry name" value="SAM_MT"/>
    <property type="match status" value="1"/>
</dbReference>
<evidence type="ECO:0000313" key="1">
    <source>
        <dbReference type="EMBL" id="KAB8137874.1"/>
    </source>
</evidence>
<evidence type="ECO:0000313" key="2">
    <source>
        <dbReference type="Proteomes" id="UP000480246"/>
    </source>
</evidence>
<dbReference type="Gene3D" id="3.40.50.150">
    <property type="entry name" value="Vaccinia Virus protein VP39"/>
    <property type="match status" value="1"/>
</dbReference>
<accession>A0A7C8KSU6</accession>
<dbReference type="InterPro" id="IPR007536">
    <property type="entry name" value="16SrRNA_methylTrfase_J"/>
</dbReference>
<reference evidence="1 2" key="1">
    <citation type="submission" date="2019-10" db="EMBL/GenBank/DDBJ databases">
        <title>Gracilibacillus sp. nov. isolated from rice seeds.</title>
        <authorList>
            <person name="He S."/>
        </authorList>
    </citation>
    <scope>NUCLEOTIDE SEQUENCE [LARGE SCALE GENOMIC DNA]</scope>
    <source>
        <strain evidence="1 2">TD8</strain>
    </source>
</reference>
<sequence length="259" mass="29010">MIITTAGRTNSSLTTRAKTIADTYNIQYIERNGCSINTLMEQYQDDIVITGMEKLVAMSKKSDDKLFFHPNLALIRAKRLAQLEKDPFVEISQLQEGMSILDCTLGLASDSIIASIAVGNGGTVYGLEGNPLLYLLAKEGLASFSSGNSLFDEAMRRIHVINNEHYHFLKEAETNSFDVVYFDPMFDTGVEGSNGIGSIRVHALRNTLTQETIDEAKRVAKKRIILKDHWKSDRFAQLGFTQYKRKTALFHYGVIEITT</sequence>
<dbReference type="RefSeq" id="WP_153402374.1">
    <property type="nucleotide sequence ID" value="NZ_ML762427.1"/>
</dbReference>
<dbReference type="OrthoDB" id="1653798at2"/>
<dbReference type="InterPro" id="IPR029063">
    <property type="entry name" value="SAM-dependent_MTases_sf"/>
</dbReference>
<name>A0A7C8KSU6_9BACI</name>
<dbReference type="PANTHER" id="PTHR36112">
    <property type="entry name" value="RIBOSOMAL RNA SMALL SUBUNIT METHYLTRANSFERASE J"/>
    <property type="match status" value="1"/>
</dbReference>
<evidence type="ECO:0008006" key="3">
    <source>
        <dbReference type="Google" id="ProtNLM"/>
    </source>
</evidence>
<dbReference type="Proteomes" id="UP000480246">
    <property type="component" value="Unassembled WGS sequence"/>
</dbReference>
<dbReference type="GO" id="GO:0008990">
    <property type="term" value="F:rRNA (guanine-N2-)-methyltransferase activity"/>
    <property type="evidence" value="ECO:0007669"/>
    <property type="project" value="InterPro"/>
</dbReference>
<proteinExistence type="predicted"/>